<protein>
    <submittedName>
        <fullName evidence="8">Uncharacterized protein</fullName>
    </submittedName>
</protein>
<dbReference type="SUPFAM" id="SSF103473">
    <property type="entry name" value="MFS general substrate transporter"/>
    <property type="match status" value="1"/>
</dbReference>
<feature type="transmembrane region" description="Helical" evidence="6">
    <location>
        <begin position="569"/>
        <end position="588"/>
    </location>
</feature>
<feature type="chain" id="PRO_5032422105" evidence="7">
    <location>
        <begin position="20"/>
        <end position="893"/>
    </location>
</feature>
<name>A0A814K7A1_9BILA</name>
<dbReference type="AlphaFoldDB" id="A0A814K7A1"/>
<evidence type="ECO:0000256" key="3">
    <source>
        <dbReference type="ARBA" id="ARBA00022989"/>
    </source>
</evidence>
<evidence type="ECO:0000313" key="9">
    <source>
        <dbReference type="Proteomes" id="UP000663845"/>
    </source>
</evidence>
<dbReference type="InterPro" id="IPR036259">
    <property type="entry name" value="MFS_trans_sf"/>
</dbReference>
<accession>A0A814K7A1</accession>
<gene>
    <name evidence="8" type="ORF">JYZ213_LOCUS18551</name>
</gene>
<keyword evidence="3 6" id="KW-1133">Transmembrane helix</keyword>
<feature type="transmembrane region" description="Helical" evidence="6">
    <location>
        <begin position="762"/>
        <end position="785"/>
    </location>
</feature>
<organism evidence="8 9">
    <name type="scientific">Adineta steineri</name>
    <dbReference type="NCBI Taxonomy" id="433720"/>
    <lineage>
        <taxon>Eukaryota</taxon>
        <taxon>Metazoa</taxon>
        <taxon>Spiralia</taxon>
        <taxon>Gnathifera</taxon>
        <taxon>Rotifera</taxon>
        <taxon>Eurotatoria</taxon>
        <taxon>Bdelloidea</taxon>
        <taxon>Adinetida</taxon>
        <taxon>Adinetidae</taxon>
        <taxon>Adineta</taxon>
    </lineage>
</organism>
<feature type="transmembrane region" description="Helical" evidence="6">
    <location>
        <begin position="797"/>
        <end position="816"/>
    </location>
</feature>
<dbReference type="Gene3D" id="1.20.1250.20">
    <property type="entry name" value="MFS general substrate transporter like domains"/>
    <property type="match status" value="1"/>
</dbReference>
<dbReference type="GO" id="GO:0022857">
    <property type="term" value="F:transmembrane transporter activity"/>
    <property type="evidence" value="ECO:0007669"/>
    <property type="project" value="TreeGrafter"/>
</dbReference>
<evidence type="ECO:0000256" key="6">
    <source>
        <dbReference type="SAM" id="Phobius"/>
    </source>
</evidence>
<feature type="transmembrane region" description="Helical" evidence="6">
    <location>
        <begin position="673"/>
        <end position="691"/>
    </location>
</feature>
<feature type="transmembrane region" description="Helical" evidence="6">
    <location>
        <begin position="703"/>
        <end position="722"/>
    </location>
</feature>
<dbReference type="PANTHER" id="PTHR23507">
    <property type="entry name" value="ZGC:174356"/>
    <property type="match status" value="1"/>
</dbReference>
<dbReference type="PANTHER" id="PTHR23507:SF1">
    <property type="entry name" value="FI18259P1-RELATED"/>
    <property type="match status" value="1"/>
</dbReference>
<dbReference type="EMBL" id="CAJNOG010000181">
    <property type="protein sequence ID" value="CAF1048626.1"/>
    <property type="molecule type" value="Genomic_DNA"/>
</dbReference>
<keyword evidence="4 6" id="KW-0472">Membrane</keyword>
<evidence type="ECO:0000256" key="1">
    <source>
        <dbReference type="ARBA" id="ARBA00004141"/>
    </source>
</evidence>
<feature type="transmembrane region" description="Helical" evidence="6">
    <location>
        <begin position="637"/>
        <end position="661"/>
    </location>
</feature>
<evidence type="ECO:0000256" key="2">
    <source>
        <dbReference type="ARBA" id="ARBA00022692"/>
    </source>
</evidence>
<evidence type="ECO:0000256" key="7">
    <source>
        <dbReference type="SAM" id="SignalP"/>
    </source>
</evidence>
<keyword evidence="7" id="KW-0732">Signal</keyword>
<feature type="transmembrane region" description="Helical" evidence="6">
    <location>
        <begin position="539"/>
        <end position="563"/>
    </location>
</feature>
<comment type="caution">
    <text evidence="8">The sequence shown here is derived from an EMBL/GenBank/DDBJ whole genome shotgun (WGS) entry which is preliminary data.</text>
</comment>
<comment type="subcellular location">
    <subcellularLocation>
        <location evidence="1">Membrane</location>
        <topology evidence="1">Multi-pass membrane protein</topology>
    </subcellularLocation>
</comment>
<dbReference type="Proteomes" id="UP000663845">
    <property type="component" value="Unassembled WGS sequence"/>
</dbReference>
<evidence type="ECO:0000256" key="5">
    <source>
        <dbReference type="SAM" id="MobiDB-lite"/>
    </source>
</evidence>
<keyword evidence="2 6" id="KW-0812">Transmembrane</keyword>
<feature type="transmembrane region" description="Helical" evidence="6">
    <location>
        <begin position="481"/>
        <end position="502"/>
    </location>
</feature>
<evidence type="ECO:0000256" key="4">
    <source>
        <dbReference type="ARBA" id="ARBA00023136"/>
    </source>
</evidence>
<sequence length="893" mass="97551">MKQILFLCICFGLTTLTNTTHFLGGTITWRPLNASATGSPVAIVITQTYLWTYTLMPCTNSLIASNGYIPTYSGVNLDTLDCISNCGTGSAGYSSIDVLPRCIDFSTTAGTSFGQRVDTVYLNANDDFSVGFQDGDWRPLATASAALWSISTGINTMVRPDNGLYNNAPVATVMSPISIPLNQPTVINIPVADADGDTLLCRWSNKSNGVDECADVCPPGSLPSGTVIYPNCTIIITGTHLGDWFAVALMVEDFITPTSTTALSSVPVQFLVHVVAPPTCTTPPEIVGVPTEESCTTVIVNHPYTSQIFAIDNCAPSVTIVDIATLSFAGMVKSNIAQLNSTIYYKNLTWTPTSAQLGYQVMCAMAIDSASVQSAQYCFNFYVSNTEICSCPGDPCITTTTTTSSTTSTSTTATSTTSITSTTSTTSSTTSTTSTTTSTSTNTATTTTTNTAITTTTITTTTATTTIQESDSTNWPLIKTILSILVVVPVALWCCWCCRYCWLLGSRSYGLKNEENEFYHIERCTDPECLWSNETSSRFVLLGAITTGLSAVASFMIGYYIKWRGFTDLFWIALILQLLSIVVGLRFIKPSHFIVKNSAPLESRNPSLPSSTVWTEFFEVFTIFSFNRRPRKKSISLYLTLLSFALYTFTSSSMSVLLWYLLSAPFCWSSEEIGNYTALSSIASAILRLLGIEAFTKLGAGDPFICTISHILFSSSVIWIAFAQHNWAIYATLLINPFTTYQGSLTWSMISKWLEPHERSHAFTFVTEIYVIMLAVGGSFFNWLYARTIVNHRSFTFLLAAGLNVIPFILNIYLMLVTRKLAADNKITHLIEADLDITQLLEADANITQSFEENLNGMPLIETDVDTTLSQSQPLRSDSLKVRFIHQSQTISL</sequence>
<evidence type="ECO:0000313" key="8">
    <source>
        <dbReference type="EMBL" id="CAF1048626.1"/>
    </source>
</evidence>
<feature type="region of interest" description="Disordered" evidence="5">
    <location>
        <begin position="401"/>
        <end position="445"/>
    </location>
</feature>
<dbReference type="GO" id="GO:0016020">
    <property type="term" value="C:membrane"/>
    <property type="evidence" value="ECO:0007669"/>
    <property type="project" value="UniProtKB-SubCell"/>
</dbReference>
<proteinExistence type="predicted"/>
<feature type="signal peptide" evidence="7">
    <location>
        <begin position="1"/>
        <end position="19"/>
    </location>
</feature>
<feature type="transmembrane region" description="Helical" evidence="6">
    <location>
        <begin position="728"/>
        <end position="750"/>
    </location>
</feature>
<reference evidence="8" key="1">
    <citation type="submission" date="2021-02" db="EMBL/GenBank/DDBJ databases">
        <authorList>
            <person name="Nowell W R."/>
        </authorList>
    </citation>
    <scope>NUCLEOTIDE SEQUENCE</scope>
</reference>